<dbReference type="OrthoDB" id="60033at2759"/>
<evidence type="ECO:0000256" key="3">
    <source>
        <dbReference type="SAM" id="MobiDB-lite"/>
    </source>
</evidence>
<protein>
    <recommendedName>
        <fullName evidence="5">Response regulatory domain-containing protein</fullName>
    </recommendedName>
</protein>
<keyword evidence="4" id="KW-0732">Signal</keyword>
<dbReference type="InterPro" id="IPR008928">
    <property type="entry name" value="6-hairpin_glycosidase_sf"/>
</dbReference>
<feature type="chain" id="PRO_5032858050" description="Response regulatory domain-containing protein" evidence="4">
    <location>
        <begin position="19"/>
        <end position="284"/>
    </location>
</feature>
<proteinExistence type="predicted"/>
<evidence type="ECO:0000313" key="7">
    <source>
        <dbReference type="Proteomes" id="UP000631114"/>
    </source>
</evidence>
<comment type="caution">
    <text evidence="6">The sequence shown here is derived from an EMBL/GenBank/DDBJ whole genome shotgun (WGS) entry which is preliminary data.</text>
</comment>
<evidence type="ECO:0000313" key="6">
    <source>
        <dbReference type="EMBL" id="KAF9588543.1"/>
    </source>
</evidence>
<dbReference type="Gene3D" id="1.10.10.60">
    <property type="entry name" value="Homeodomain-like"/>
    <property type="match status" value="1"/>
</dbReference>
<dbReference type="Pfam" id="PF00072">
    <property type="entry name" value="Response_reg"/>
    <property type="match status" value="1"/>
</dbReference>
<dbReference type="Proteomes" id="UP000631114">
    <property type="component" value="Unassembled WGS sequence"/>
</dbReference>
<dbReference type="GO" id="GO:0009736">
    <property type="term" value="P:cytokinin-activated signaling pathway"/>
    <property type="evidence" value="ECO:0007669"/>
    <property type="project" value="InterPro"/>
</dbReference>
<dbReference type="SUPFAM" id="SSF52172">
    <property type="entry name" value="CheY-like"/>
    <property type="match status" value="2"/>
</dbReference>
<evidence type="ECO:0000256" key="2">
    <source>
        <dbReference type="PROSITE-ProRule" id="PRU00169"/>
    </source>
</evidence>
<dbReference type="GO" id="GO:0000160">
    <property type="term" value="P:phosphorelay signal transduction system"/>
    <property type="evidence" value="ECO:0007669"/>
    <property type="project" value="UniProtKB-KW"/>
</dbReference>
<keyword evidence="7" id="KW-1185">Reference proteome</keyword>
<name>A0A835GZ17_9MAGN</name>
<comment type="caution">
    <text evidence="2">Lacks conserved residue(s) required for the propagation of feature annotation.</text>
</comment>
<dbReference type="PROSITE" id="PS50110">
    <property type="entry name" value="RESPONSE_REGULATORY"/>
    <property type="match status" value="1"/>
</dbReference>
<dbReference type="CDD" id="cd17584">
    <property type="entry name" value="REC_typeB_ARR-like"/>
    <property type="match status" value="1"/>
</dbReference>
<dbReference type="InterPro" id="IPR011006">
    <property type="entry name" value="CheY-like_superfamily"/>
</dbReference>
<dbReference type="GO" id="GO:0005975">
    <property type="term" value="P:carbohydrate metabolic process"/>
    <property type="evidence" value="ECO:0007669"/>
    <property type="project" value="InterPro"/>
</dbReference>
<dbReference type="PANTHER" id="PTHR43874">
    <property type="entry name" value="TWO-COMPONENT RESPONSE REGULATOR"/>
    <property type="match status" value="1"/>
</dbReference>
<feature type="domain" description="Response regulatory" evidence="5">
    <location>
        <begin position="20"/>
        <end position="137"/>
    </location>
</feature>
<keyword evidence="1" id="KW-0902">Two-component regulatory system</keyword>
<evidence type="ECO:0000256" key="1">
    <source>
        <dbReference type="ARBA" id="ARBA00023012"/>
    </source>
</evidence>
<dbReference type="EMBL" id="JADFTS010000009">
    <property type="protein sequence ID" value="KAF9588543.1"/>
    <property type="molecule type" value="Genomic_DNA"/>
</dbReference>
<evidence type="ECO:0000259" key="5">
    <source>
        <dbReference type="PROSITE" id="PS50110"/>
    </source>
</evidence>
<gene>
    <name evidence="6" type="ORF">IFM89_013037</name>
</gene>
<dbReference type="InterPro" id="IPR045279">
    <property type="entry name" value="ARR-like"/>
</dbReference>
<feature type="compositionally biased region" description="Acidic residues" evidence="3">
    <location>
        <begin position="227"/>
        <end position="236"/>
    </location>
</feature>
<feature type="region of interest" description="Disordered" evidence="3">
    <location>
        <begin position="220"/>
        <end position="239"/>
    </location>
</feature>
<dbReference type="SUPFAM" id="SSF48208">
    <property type="entry name" value="Six-hairpin glycosidases"/>
    <property type="match status" value="1"/>
</dbReference>
<sequence>MTVLRLVVLGLILAASHYRTFSLIHGYSAPLEAYKNLEHHEDVGVLVTTCCQATVALNLLQEREGCFDLVISNFHMLDMDGFKLLEHVGLELDLPVIMMSGDGRTSAVMRGVKHGACDYLIKPVRLEELKNVWQHIVRKRWSGNRDVATKTAAALAIASFVLRKTDPSYSRLLSRRAISISMLISDAHMPDMDGFKLLEHVRLEMDLPVIRTDGNWKIQKKRKDAKEEEDEGELENDNLSTSKKPRVVWSVELHKQFVTAMNQLGIDSMNFEKIFMVRKDFWCH</sequence>
<dbReference type="Gene3D" id="3.40.50.2300">
    <property type="match status" value="1"/>
</dbReference>
<dbReference type="InterPro" id="IPR001789">
    <property type="entry name" value="Sig_transdc_resp-reg_receiver"/>
</dbReference>
<reference evidence="6 7" key="1">
    <citation type="submission" date="2020-10" db="EMBL/GenBank/DDBJ databases">
        <title>The Coptis chinensis genome and diversification of protoberbering-type alkaloids.</title>
        <authorList>
            <person name="Wang B."/>
            <person name="Shu S."/>
            <person name="Song C."/>
            <person name="Liu Y."/>
        </authorList>
    </citation>
    <scope>NUCLEOTIDE SEQUENCE [LARGE SCALE GENOMIC DNA]</scope>
    <source>
        <strain evidence="6">HL-2020</strain>
        <tissue evidence="6">Leaf</tissue>
    </source>
</reference>
<dbReference type="AlphaFoldDB" id="A0A835GZ17"/>
<feature type="signal peptide" evidence="4">
    <location>
        <begin position="1"/>
        <end position="18"/>
    </location>
</feature>
<organism evidence="6 7">
    <name type="scientific">Coptis chinensis</name>
    <dbReference type="NCBI Taxonomy" id="261450"/>
    <lineage>
        <taxon>Eukaryota</taxon>
        <taxon>Viridiplantae</taxon>
        <taxon>Streptophyta</taxon>
        <taxon>Embryophyta</taxon>
        <taxon>Tracheophyta</taxon>
        <taxon>Spermatophyta</taxon>
        <taxon>Magnoliopsida</taxon>
        <taxon>Ranunculales</taxon>
        <taxon>Ranunculaceae</taxon>
        <taxon>Coptidoideae</taxon>
        <taxon>Coptis</taxon>
    </lineage>
</organism>
<evidence type="ECO:0000256" key="4">
    <source>
        <dbReference type="SAM" id="SignalP"/>
    </source>
</evidence>
<dbReference type="PANTHER" id="PTHR43874:SF123">
    <property type="entry name" value="TWO-COMPONENT RESPONSE REGULATOR ARR14"/>
    <property type="match status" value="1"/>
</dbReference>
<dbReference type="SMART" id="SM00448">
    <property type="entry name" value="REC"/>
    <property type="match status" value="1"/>
</dbReference>
<accession>A0A835GZ17</accession>